<protein>
    <submittedName>
        <fullName evidence="1">Uncharacterized protein</fullName>
    </submittedName>
</protein>
<accession>A0AAP0NQB7</accession>
<proteinExistence type="predicted"/>
<keyword evidence="2" id="KW-1185">Reference proteome</keyword>
<gene>
    <name evidence="1" type="ORF">Syun_021046</name>
</gene>
<comment type="caution">
    <text evidence="1">The sequence shown here is derived from an EMBL/GenBank/DDBJ whole genome shotgun (WGS) entry which is preliminary data.</text>
</comment>
<dbReference type="Proteomes" id="UP001420932">
    <property type="component" value="Unassembled WGS sequence"/>
</dbReference>
<dbReference type="EMBL" id="JBBNAF010000009">
    <property type="protein sequence ID" value="KAK9114249.1"/>
    <property type="molecule type" value="Genomic_DNA"/>
</dbReference>
<name>A0AAP0NQB7_9MAGN</name>
<sequence>MWSTGMIRNKIGRGKNGSLQIVEGANMGACNFGTAAMAGIASPDAQHSSFILFNTLPLFLFL</sequence>
<organism evidence="1 2">
    <name type="scientific">Stephania yunnanensis</name>
    <dbReference type="NCBI Taxonomy" id="152371"/>
    <lineage>
        <taxon>Eukaryota</taxon>
        <taxon>Viridiplantae</taxon>
        <taxon>Streptophyta</taxon>
        <taxon>Embryophyta</taxon>
        <taxon>Tracheophyta</taxon>
        <taxon>Spermatophyta</taxon>
        <taxon>Magnoliopsida</taxon>
        <taxon>Ranunculales</taxon>
        <taxon>Menispermaceae</taxon>
        <taxon>Menispermoideae</taxon>
        <taxon>Cissampelideae</taxon>
        <taxon>Stephania</taxon>
    </lineage>
</organism>
<reference evidence="1 2" key="1">
    <citation type="submission" date="2024-01" db="EMBL/GenBank/DDBJ databases">
        <title>Genome assemblies of Stephania.</title>
        <authorList>
            <person name="Yang L."/>
        </authorList>
    </citation>
    <scope>NUCLEOTIDE SEQUENCE [LARGE SCALE GENOMIC DNA]</scope>
    <source>
        <strain evidence="1">YNDBR</strain>
        <tissue evidence="1">Leaf</tissue>
    </source>
</reference>
<evidence type="ECO:0000313" key="1">
    <source>
        <dbReference type="EMBL" id="KAK9114249.1"/>
    </source>
</evidence>
<dbReference type="AlphaFoldDB" id="A0AAP0NQB7"/>
<evidence type="ECO:0000313" key="2">
    <source>
        <dbReference type="Proteomes" id="UP001420932"/>
    </source>
</evidence>